<keyword evidence="2" id="KW-0812">Transmembrane</keyword>
<dbReference type="SUPFAM" id="SSF88713">
    <property type="entry name" value="Glycoside hydrolase/deacetylase"/>
    <property type="match status" value="1"/>
</dbReference>
<evidence type="ECO:0000313" key="5">
    <source>
        <dbReference type="Proteomes" id="UP000301309"/>
    </source>
</evidence>
<dbReference type="InterPro" id="IPR050248">
    <property type="entry name" value="Polysacc_deacetylase_ArnD"/>
</dbReference>
<dbReference type="GO" id="GO:0005975">
    <property type="term" value="P:carbohydrate metabolic process"/>
    <property type="evidence" value="ECO:0007669"/>
    <property type="project" value="InterPro"/>
</dbReference>
<dbReference type="Proteomes" id="UP000301309">
    <property type="component" value="Unassembled WGS sequence"/>
</dbReference>
<organism evidence="4 5">
    <name type="scientific">Streptomyces violaceusniger</name>
    <dbReference type="NCBI Taxonomy" id="68280"/>
    <lineage>
        <taxon>Bacteria</taxon>
        <taxon>Bacillati</taxon>
        <taxon>Actinomycetota</taxon>
        <taxon>Actinomycetes</taxon>
        <taxon>Kitasatosporales</taxon>
        <taxon>Streptomycetaceae</taxon>
        <taxon>Streptomyces</taxon>
        <taxon>Streptomyces violaceusniger group</taxon>
    </lineage>
</organism>
<dbReference type="PANTHER" id="PTHR10587">
    <property type="entry name" value="GLYCOSYL TRANSFERASE-RELATED"/>
    <property type="match status" value="1"/>
</dbReference>
<sequence length="312" mass="34907">MFRLTGSGRRAARRTGGPCGTGGPGRTGRLKLIGRLRPTGRLGPTGKPGPTGRLRSRLRLTGRLGPTRWPRNRLKPTRRPTSKLSPTHWLGSRLRTVKLRELRTRTRMVLALATLLALVCTLLLDGYLHAEVGNDARVYRSHASRTVPDRLRKGGPVITFDHRGKATEHVIPSKTIALTFDDGPDPRWTPEILDVLRRHKVRGTFFVLGQMVIRHPELVRRMRAAGHEVGVHTFSHVDLSYQDKGRMDRELAQSQLALAGAAAITSSLFRAPYASKVRALDDRTWPVQQHIGSKGYISAFVDTDSEDWKRPR</sequence>
<feature type="region of interest" description="Disordered" evidence="1">
    <location>
        <begin position="36"/>
        <end position="55"/>
    </location>
</feature>
<comment type="caution">
    <text evidence="4">The sequence shown here is derived from an EMBL/GenBank/DDBJ whole genome shotgun (WGS) entry which is preliminary data.</text>
</comment>
<dbReference type="Pfam" id="PF01522">
    <property type="entry name" value="Polysacc_deac_1"/>
    <property type="match status" value="1"/>
</dbReference>
<accession>A0A4D4LB18</accession>
<evidence type="ECO:0000256" key="2">
    <source>
        <dbReference type="SAM" id="Phobius"/>
    </source>
</evidence>
<feature type="region of interest" description="Disordered" evidence="1">
    <location>
        <begin position="1"/>
        <end position="30"/>
    </location>
</feature>
<keyword evidence="2" id="KW-0472">Membrane</keyword>
<feature type="transmembrane region" description="Helical" evidence="2">
    <location>
        <begin position="108"/>
        <end position="128"/>
    </location>
</feature>
<feature type="region of interest" description="Disordered" evidence="1">
    <location>
        <begin position="63"/>
        <end position="87"/>
    </location>
</feature>
<dbReference type="AlphaFoldDB" id="A0A4D4LB18"/>
<feature type="compositionally biased region" description="Gly residues" evidence="1">
    <location>
        <begin position="17"/>
        <end position="26"/>
    </location>
</feature>
<keyword evidence="5" id="KW-1185">Reference proteome</keyword>
<dbReference type="PANTHER" id="PTHR10587:SF137">
    <property type="entry name" value="4-DEOXY-4-FORMAMIDO-L-ARABINOSE-PHOSPHOUNDECAPRENOL DEFORMYLASE ARND-RELATED"/>
    <property type="match status" value="1"/>
</dbReference>
<feature type="domain" description="NodB homology" evidence="3">
    <location>
        <begin position="174"/>
        <end position="312"/>
    </location>
</feature>
<dbReference type="PROSITE" id="PS51677">
    <property type="entry name" value="NODB"/>
    <property type="match status" value="1"/>
</dbReference>
<dbReference type="InterPro" id="IPR002509">
    <property type="entry name" value="NODB_dom"/>
</dbReference>
<evidence type="ECO:0000313" key="4">
    <source>
        <dbReference type="EMBL" id="GDY56250.1"/>
    </source>
</evidence>
<dbReference type="EMBL" id="BJHW01000001">
    <property type="protein sequence ID" value="GDY56250.1"/>
    <property type="molecule type" value="Genomic_DNA"/>
</dbReference>
<keyword evidence="2" id="KW-1133">Transmembrane helix</keyword>
<feature type="compositionally biased region" description="Basic residues" evidence="1">
    <location>
        <begin position="70"/>
        <end position="81"/>
    </location>
</feature>
<evidence type="ECO:0000256" key="1">
    <source>
        <dbReference type="SAM" id="MobiDB-lite"/>
    </source>
</evidence>
<dbReference type="Gene3D" id="3.20.20.370">
    <property type="entry name" value="Glycoside hydrolase/deacetylase"/>
    <property type="match status" value="1"/>
</dbReference>
<name>A0A4D4LB18_STRVO</name>
<reference evidence="4 5" key="1">
    <citation type="journal article" date="2020" name="Int. J. Syst. Evol. Microbiol.">
        <title>Reclassification of Streptomyces castelarensis and Streptomyces sporoclivatus as later heterotypic synonyms of Streptomyces antimycoticus.</title>
        <authorList>
            <person name="Komaki H."/>
            <person name="Tamura T."/>
        </authorList>
    </citation>
    <scope>NUCLEOTIDE SEQUENCE [LARGE SCALE GENOMIC DNA]</scope>
    <source>
        <strain evidence="4 5">NBRC 13459</strain>
    </source>
</reference>
<dbReference type="GO" id="GO:0016810">
    <property type="term" value="F:hydrolase activity, acting on carbon-nitrogen (but not peptide) bonds"/>
    <property type="evidence" value="ECO:0007669"/>
    <property type="project" value="InterPro"/>
</dbReference>
<dbReference type="InterPro" id="IPR011330">
    <property type="entry name" value="Glyco_hydro/deAcase_b/a-brl"/>
</dbReference>
<protein>
    <recommendedName>
        <fullName evidence="3">NodB homology domain-containing protein</fullName>
    </recommendedName>
</protein>
<evidence type="ECO:0000259" key="3">
    <source>
        <dbReference type="PROSITE" id="PS51677"/>
    </source>
</evidence>
<gene>
    <name evidence="4" type="ORF">SVIO_068730</name>
</gene>
<proteinExistence type="predicted"/>